<reference evidence="2 3" key="1">
    <citation type="journal article" date="2020" name="Mol. Biol. Evol.">
        <title>Distinct Expression and Methylation Patterns for Genes with Different Fates following a Single Whole-Genome Duplication in Flowering Plants.</title>
        <authorList>
            <person name="Shi T."/>
            <person name="Rahmani R.S."/>
            <person name="Gugger P.F."/>
            <person name="Wang M."/>
            <person name="Li H."/>
            <person name="Zhang Y."/>
            <person name="Li Z."/>
            <person name="Wang Q."/>
            <person name="Van de Peer Y."/>
            <person name="Marchal K."/>
            <person name="Chen J."/>
        </authorList>
    </citation>
    <scope>NUCLEOTIDE SEQUENCE [LARGE SCALE GENOMIC DNA]</scope>
    <source>
        <tissue evidence="2">Leaf</tissue>
    </source>
</reference>
<feature type="compositionally biased region" description="Low complexity" evidence="1">
    <location>
        <begin position="1"/>
        <end position="13"/>
    </location>
</feature>
<gene>
    <name evidence="2" type="ORF">HUJ06_023668</name>
</gene>
<organism evidence="2 3">
    <name type="scientific">Nelumbo nucifera</name>
    <name type="common">Sacred lotus</name>
    <dbReference type="NCBI Taxonomy" id="4432"/>
    <lineage>
        <taxon>Eukaryota</taxon>
        <taxon>Viridiplantae</taxon>
        <taxon>Streptophyta</taxon>
        <taxon>Embryophyta</taxon>
        <taxon>Tracheophyta</taxon>
        <taxon>Spermatophyta</taxon>
        <taxon>Magnoliopsida</taxon>
        <taxon>Proteales</taxon>
        <taxon>Nelumbonaceae</taxon>
        <taxon>Nelumbo</taxon>
    </lineage>
</organism>
<accession>A0A822XTI3</accession>
<feature type="compositionally biased region" description="Gly residues" evidence="1">
    <location>
        <begin position="29"/>
        <end position="45"/>
    </location>
</feature>
<protein>
    <submittedName>
        <fullName evidence="2">Uncharacterized protein</fullName>
    </submittedName>
</protein>
<keyword evidence="3" id="KW-1185">Reference proteome</keyword>
<name>A0A822XTI3_NELNU</name>
<dbReference type="AlphaFoldDB" id="A0A822XTI3"/>
<sequence length="45" mass="4616">MMDGSQQHSSMRQQQHKAARHPSRKPGPLLGGGAAYCGGAITGGP</sequence>
<evidence type="ECO:0000313" key="2">
    <source>
        <dbReference type="EMBL" id="DAD22206.1"/>
    </source>
</evidence>
<evidence type="ECO:0000256" key="1">
    <source>
        <dbReference type="SAM" id="MobiDB-lite"/>
    </source>
</evidence>
<dbReference type="EMBL" id="DUZY01000001">
    <property type="protein sequence ID" value="DAD22206.1"/>
    <property type="molecule type" value="Genomic_DNA"/>
</dbReference>
<proteinExistence type="predicted"/>
<comment type="caution">
    <text evidence="2">The sequence shown here is derived from an EMBL/GenBank/DDBJ whole genome shotgun (WGS) entry which is preliminary data.</text>
</comment>
<feature type="compositionally biased region" description="Basic residues" evidence="1">
    <location>
        <begin position="14"/>
        <end position="24"/>
    </location>
</feature>
<evidence type="ECO:0000313" key="3">
    <source>
        <dbReference type="Proteomes" id="UP000607653"/>
    </source>
</evidence>
<dbReference type="Proteomes" id="UP000607653">
    <property type="component" value="Unassembled WGS sequence"/>
</dbReference>
<feature type="region of interest" description="Disordered" evidence="1">
    <location>
        <begin position="1"/>
        <end position="45"/>
    </location>
</feature>